<evidence type="ECO:0000256" key="6">
    <source>
        <dbReference type="SAM" id="MobiDB-lite"/>
    </source>
</evidence>
<dbReference type="InterPro" id="IPR005123">
    <property type="entry name" value="Oxoglu/Fe-dep_dioxygenase_dom"/>
</dbReference>
<dbReference type="EMBL" id="CAICTM010000154">
    <property type="protein sequence ID" value="CAB9503087.1"/>
    <property type="molecule type" value="Genomic_DNA"/>
</dbReference>
<name>A0A9N8DH31_9STRA</name>
<keyword evidence="2" id="KW-0223">Dioxygenase</keyword>
<feature type="binding site" evidence="5">
    <location>
        <position position="241"/>
    </location>
    <ligand>
        <name>Fe cation</name>
        <dbReference type="ChEBI" id="CHEBI:24875"/>
        <note>catalytic</note>
    </ligand>
</feature>
<reference evidence="8" key="1">
    <citation type="submission" date="2020-06" db="EMBL/GenBank/DDBJ databases">
        <authorList>
            <consortium name="Plant Systems Biology data submission"/>
        </authorList>
    </citation>
    <scope>NUCLEOTIDE SEQUENCE</scope>
    <source>
        <strain evidence="8">D6</strain>
    </source>
</reference>
<dbReference type="PROSITE" id="PS51471">
    <property type="entry name" value="FE2OG_OXY"/>
    <property type="match status" value="1"/>
</dbReference>
<dbReference type="Pfam" id="PF13532">
    <property type="entry name" value="2OG-FeII_Oxy_2"/>
    <property type="match status" value="1"/>
</dbReference>
<dbReference type="GO" id="GO:0005737">
    <property type="term" value="C:cytoplasm"/>
    <property type="evidence" value="ECO:0007669"/>
    <property type="project" value="TreeGrafter"/>
</dbReference>
<comment type="cofactor">
    <cofactor evidence="5">
        <name>Fe(2+)</name>
        <dbReference type="ChEBI" id="CHEBI:29033"/>
    </cofactor>
    <text evidence="5">Binds 1 Fe(2+) ion per subunit.</text>
</comment>
<evidence type="ECO:0000256" key="1">
    <source>
        <dbReference type="ARBA" id="ARBA00022723"/>
    </source>
</evidence>
<comment type="caution">
    <text evidence="8">The sequence shown here is derived from an EMBL/GenBank/DDBJ whole genome shotgun (WGS) entry which is preliminary data.</text>
</comment>
<protein>
    <submittedName>
        <fullName evidence="8">Inherit from KOG: AlkB, alkylation repair homolog 1 (E. coli)</fullName>
    </submittedName>
</protein>
<feature type="binding site" evidence="5">
    <location>
        <position position="186"/>
    </location>
    <ligand>
        <name>Fe cation</name>
        <dbReference type="ChEBI" id="CHEBI:24875"/>
        <note>catalytic</note>
    </ligand>
</feature>
<evidence type="ECO:0000256" key="2">
    <source>
        <dbReference type="ARBA" id="ARBA00022964"/>
    </source>
</evidence>
<dbReference type="Proteomes" id="UP001153069">
    <property type="component" value="Unassembled WGS sequence"/>
</dbReference>
<dbReference type="PANTHER" id="PTHR16557:SF2">
    <property type="entry name" value="NUCLEIC ACID DIOXYGENASE ALKBH1"/>
    <property type="match status" value="1"/>
</dbReference>
<sequence>MDDTEKTTSAMDYSSPVEERPEGVSKKAWKRLKKANMREIAKKTKVEVAAREGESSTMNTTETREETREPAVEMLRPGLVVVRRISSRASEEAIVAKFLEIGNHPTDGFYETDADGNRKLNSTLTRGRIYRELAFYGDEATDWILEHCAKAVRLARAADPAMPAMVPDHALLLYYSTNRGIKEHRDVGANDGEGDAPIVSFNFGKSVVYRVRMSKEEEKTDVHLDPGDVILFGGPARMIYHSVKICRDSSSPYPKLLPDRMNLTLRYAPSILGREEEFRTFKPADIYWKNRKEVK</sequence>
<organism evidence="8 9">
    <name type="scientific">Seminavis robusta</name>
    <dbReference type="NCBI Taxonomy" id="568900"/>
    <lineage>
        <taxon>Eukaryota</taxon>
        <taxon>Sar</taxon>
        <taxon>Stramenopiles</taxon>
        <taxon>Ochrophyta</taxon>
        <taxon>Bacillariophyta</taxon>
        <taxon>Bacillariophyceae</taxon>
        <taxon>Bacillariophycidae</taxon>
        <taxon>Naviculales</taxon>
        <taxon>Naviculaceae</taxon>
        <taxon>Seminavis</taxon>
    </lineage>
</organism>
<dbReference type="InterPro" id="IPR037151">
    <property type="entry name" value="AlkB-like_sf"/>
</dbReference>
<evidence type="ECO:0000259" key="7">
    <source>
        <dbReference type="PROSITE" id="PS51471"/>
    </source>
</evidence>
<evidence type="ECO:0000313" key="8">
    <source>
        <dbReference type="EMBL" id="CAB9503087.1"/>
    </source>
</evidence>
<feature type="region of interest" description="Disordered" evidence="6">
    <location>
        <begin position="44"/>
        <end position="70"/>
    </location>
</feature>
<dbReference type="Gene3D" id="2.60.120.590">
    <property type="entry name" value="Alpha-ketoglutarate-dependent dioxygenase AlkB-like"/>
    <property type="match status" value="1"/>
</dbReference>
<dbReference type="GO" id="GO:0008198">
    <property type="term" value="F:ferrous iron binding"/>
    <property type="evidence" value="ECO:0007669"/>
    <property type="project" value="TreeGrafter"/>
</dbReference>
<proteinExistence type="predicted"/>
<dbReference type="GO" id="GO:0035515">
    <property type="term" value="F:oxidative RNA demethylase activity"/>
    <property type="evidence" value="ECO:0007669"/>
    <property type="project" value="TreeGrafter"/>
</dbReference>
<gene>
    <name evidence="8" type="ORF">SEMRO_155_G070560.1</name>
</gene>
<dbReference type="OrthoDB" id="6614653at2759"/>
<evidence type="ECO:0000256" key="4">
    <source>
        <dbReference type="ARBA" id="ARBA00023004"/>
    </source>
</evidence>
<feature type="binding site" evidence="5">
    <location>
        <position position="184"/>
    </location>
    <ligand>
        <name>Fe cation</name>
        <dbReference type="ChEBI" id="CHEBI:24875"/>
        <note>catalytic</note>
    </ligand>
</feature>
<dbReference type="InterPro" id="IPR027450">
    <property type="entry name" value="AlkB-like"/>
</dbReference>
<dbReference type="PANTHER" id="PTHR16557">
    <property type="entry name" value="ALKYLATED DNA REPAIR PROTEIN ALKB-RELATED"/>
    <property type="match status" value="1"/>
</dbReference>
<feature type="compositionally biased region" description="Basic and acidic residues" evidence="6">
    <location>
        <begin position="44"/>
        <end position="54"/>
    </location>
</feature>
<dbReference type="GO" id="GO:0035516">
    <property type="term" value="F:broad specificity oxidative DNA demethylase activity"/>
    <property type="evidence" value="ECO:0007669"/>
    <property type="project" value="TreeGrafter"/>
</dbReference>
<feature type="region of interest" description="Disordered" evidence="6">
    <location>
        <begin position="1"/>
        <end position="29"/>
    </location>
</feature>
<accession>A0A9N8DH31</accession>
<evidence type="ECO:0000313" key="9">
    <source>
        <dbReference type="Proteomes" id="UP001153069"/>
    </source>
</evidence>
<keyword evidence="1 5" id="KW-0479">Metal-binding</keyword>
<dbReference type="GO" id="GO:0035513">
    <property type="term" value="P:oxidative RNA demethylation"/>
    <property type="evidence" value="ECO:0007669"/>
    <property type="project" value="TreeGrafter"/>
</dbReference>
<feature type="domain" description="Fe2OG dioxygenase" evidence="7">
    <location>
        <begin position="166"/>
        <end position="269"/>
    </location>
</feature>
<evidence type="ECO:0000256" key="3">
    <source>
        <dbReference type="ARBA" id="ARBA00023002"/>
    </source>
</evidence>
<dbReference type="AlphaFoldDB" id="A0A9N8DH31"/>
<keyword evidence="3" id="KW-0560">Oxidoreductase</keyword>
<keyword evidence="9" id="KW-1185">Reference proteome</keyword>
<dbReference type="SUPFAM" id="SSF51197">
    <property type="entry name" value="Clavaminate synthase-like"/>
    <property type="match status" value="1"/>
</dbReference>
<keyword evidence="4 5" id="KW-0408">Iron</keyword>
<evidence type="ECO:0000256" key="5">
    <source>
        <dbReference type="PIRSR" id="PIRSR604574-2"/>
    </source>
</evidence>
<dbReference type="InterPro" id="IPR004574">
    <property type="entry name" value="Alkb"/>
</dbReference>